<keyword evidence="3" id="KW-1185">Reference proteome</keyword>
<dbReference type="SUPFAM" id="SSF110916">
    <property type="entry name" value="Peptidyl-tRNA hydrolase domain-like"/>
    <property type="match status" value="1"/>
</dbReference>
<proteinExistence type="predicted"/>
<dbReference type="Pfam" id="PF00472">
    <property type="entry name" value="RF-1"/>
    <property type="match status" value="1"/>
</dbReference>
<dbReference type="PANTHER" id="PTHR11075:SF54">
    <property type="entry name" value="LARGE RIBOSOMAL SUBUNIT PROTEIN ML62"/>
    <property type="match status" value="1"/>
</dbReference>
<evidence type="ECO:0000313" key="2">
    <source>
        <dbReference type="EMBL" id="OEJ82054.1"/>
    </source>
</evidence>
<gene>
    <name evidence="2" type="ORF">AWRI3579_g3770</name>
</gene>
<dbReference type="STRING" id="56408.A0A1E5R580"/>
<dbReference type="GO" id="GO:0070126">
    <property type="term" value="P:mitochondrial translational termination"/>
    <property type="evidence" value="ECO:0007669"/>
    <property type="project" value="TreeGrafter"/>
</dbReference>
<organism evidence="2 3">
    <name type="scientific">Hanseniaspora osmophila</name>
    <dbReference type="NCBI Taxonomy" id="56408"/>
    <lineage>
        <taxon>Eukaryota</taxon>
        <taxon>Fungi</taxon>
        <taxon>Dikarya</taxon>
        <taxon>Ascomycota</taxon>
        <taxon>Saccharomycotina</taxon>
        <taxon>Saccharomycetes</taxon>
        <taxon>Saccharomycodales</taxon>
        <taxon>Saccharomycodaceae</taxon>
        <taxon>Hanseniaspora</taxon>
    </lineage>
</organism>
<dbReference type="AlphaFoldDB" id="A0A1E5R580"/>
<dbReference type="PANTHER" id="PTHR11075">
    <property type="entry name" value="PEPTIDE CHAIN RELEASE FACTOR"/>
    <property type="match status" value="1"/>
</dbReference>
<dbReference type="GO" id="GO:0005762">
    <property type="term" value="C:mitochondrial large ribosomal subunit"/>
    <property type="evidence" value="ECO:0007669"/>
    <property type="project" value="TreeGrafter"/>
</dbReference>
<evidence type="ECO:0000313" key="3">
    <source>
        <dbReference type="Proteomes" id="UP000095728"/>
    </source>
</evidence>
<dbReference type="GO" id="GO:0004045">
    <property type="term" value="F:peptidyl-tRNA hydrolase activity"/>
    <property type="evidence" value="ECO:0007669"/>
    <property type="project" value="TreeGrafter"/>
</dbReference>
<protein>
    <recommendedName>
        <fullName evidence="1">Prokaryotic-type class I peptide chain release factors domain-containing protein</fullName>
    </recommendedName>
</protein>
<name>A0A1E5R580_9ASCO</name>
<accession>A0A1E5R580</accession>
<feature type="domain" description="Prokaryotic-type class I peptide chain release factors" evidence="1">
    <location>
        <begin position="86"/>
        <end position="227"/>
    </location>
</feature>
<dbReference type="InterPro" id="IPR000352">
    <property type="entry name" value="Pep_chain_release_fac_I"/>
</dbReference>
<dbReference type="Proteomes" id="UP000095728">
    <property type="component" value="Unassembled WGS sequence"/>
</dbReference>
<dbReference type="FunCoup" id="A0A1E5R580">
    <property type="interactions" value="251"/>
</dbReference>
<dbReference type="Gene3D" id="3.30.160.20">
    <property type="match status" value="1"/>
</dbReference>
<reference evidence="3" key="1">
    <citation type="journal article" date="2016" name="Genome Announc.">
        <title>Genome sequences of three species of Hanseniaspora isolated from spontaneous wine fermentations.</title>
        <authorList>
            <person name="Sternes P.R."/>
            <person name="Lee D."/>
            <person name="Kutyna D.R."/>
            <person name="Borneman A.R."/>
        </authorList>
    </citation>
    <scope>NUCLEOTIDE SEQUENCE [LARGE SCALE GENOMIC DNA]</scope>
    <source>
        <strain evidence="3">AWRI3579</strain>
    </source>
</reference>
<dbReference type="GO" id="GO:0016150">
    <property type="term" value="F:translation release factor activity, codon nonspecific"/>
    <property type="evidence" value="ECO:0007669"/>
    <property type="project" value="TreeGrafter"/>
</dbReference>
<sequence length="237" mass="27660">MRKSLFPVFFNICSKRCIGSSNWKCQTPTRQWDNFSQIRKQLCGAKPPALMLCRQMSGKIQSTNSEYTADDISKAQRWLSRLQPSSIPKHVYEQRFSRSSGPGGQNVNKLNTKCTLIFPNISKTGNCWIPNLVLNQLLHGNVKNEYKNFLLNNVYSEKKDALVIQSDRERSRELNKIDCLNKVVLLLQNSFFVQKEISQEDEQKWTNIKKSSNEHRLKKKKFLQDKKQSRKKIPLDY</sequence>
<dbReference type="OrthoDB" id="270639at2759"/>
<dbReference type="EMBL" id="LPNM01000010">
    <property type="protein sequence ID" value="OEJ82054.1"/>
    <property type="molecule type" value="Genomic_DNA"/>
</dbReference>
<dbReference type="InterPro" id="IPR052104">
    <property type="entry name" value="Mito_Release_Factor_mL62"/>
</dbReference>
<evidence type="ECO:0000259" key="1">
    <source>
        <dbReference type="Pfam" id="PF00472"/>
    </source>
</evidence>
<dbReference type="InParanoid" id="A0A1E5R580"/>
<comment type="caution">
    <text evidence="2">The sequence shown here is derived from an EMBL/GenBank/DDBJ whole genome shotgun (WGS) entry which is preliminary data.</text>
</comment>